<evidence type="ECO:0000259" key="1">
    <source>
        <dbReference type="PROSITE" id="PS51186"/>
    </source>
</evidence>
<keyword evidence="3" id="KW-1185">Reference proteome</keyword>
<dbReference type="PANTHER" id="PTHR43441">
    <property type="entry name" value="RIBOSOMAL-PROTEIN-SERINE ACETYLTRANSFERASE"/>
    <property type="match status" value="1"/>
</dbReference>
<dbReference type="Pfam" id="PF13302">
    <property type="entry name" value="Acetyltransf_3"/>
    <property type="match status" value="1"/>
</dbReference>
<gene>
    <name evidence="2" type="ORF">VNI00_006546</name>
</gene>
<dbReference type="Proteomes" id="UP001383192">
    <property type="component" value="Unassembled WGS sequence"/>
</dbReference>
<dbReference type="InterPro" id="IPR016181">
    <property type="entry name" value="Acyl_CoA_acyltransferase"/>
</dbReference>
<sequence>MLSSEKDTNFYFPIPDILESDGVKLVPFIPAKHASQLLQGLTTTPTLTQYLPIGPYTSPSDLVLDFWDNRLKPSPTSTLFVIYNKTQLQPNTNTNEAAGFIALINTSLQDLHTEIGYVVIFKAYQRTHVSSNAVGLLMRYALDLPERGGLGLRRVQWQANKLNEASVGLALKMGFVKEGVLRWHRVLEKGKEMGHNGGRERKGDPREGCSARDTAILALCWDEWEDGVREKVEEVMKRRKV</sequence>
<reference evidence="2 3" key="1">
    <citation type="submission" date="2024-01" db="EMBL/GenBank/DDBJ databases">
        <title>A draft genome for a cacao thread blight-causing isolate of Paramarasmius palmivorus.</title>
        <authorList>
            <person name="Baruah I.K."/>
            <person name="Bukari Y."/>
            <person name="Amoako-Attah I."/>
            <person name="Meinhardt L.W."/>
            <person name="Bailey B.A."/>
            <person name="Cohen S.P."/>
        </authorList>
    </citation>
    <scope>NUCLEOTIDE SEQUENCE [LARGE SCALE GENOMIC DNA]</scope>
    <source>
        <strain evidence="2 3">GH-12</strain>
    </source>
</reference>
<evidence type="ECO:0000313" key="3">
    <source>
        <dbReference type="Proteomes" id="UP001383192"/>
    </source>
</evidence>
<feature type="domain" description="N-acetyltransferase" evidence="1">
    <location>
        <begin position="51"/>
        <end position="194"/>
    </location>
</feature>
<dbReference type="EMBL" id="JAYKXP010000020">
    <property type="protein sequence ID" value="KAK7047315.1"/>
    <property type="molecule type" value="Genomic_DNA"/>
</dbReference>
<dbReference type="InterPro" id="IPR051908">
    <property type="entry name" value="Ribosomal_N-acetyltransferase"/>
</dbReference>
<dbReference type="PANTHER" id="PTHR43441:SF5">
    <property type="entry name" value="FAMILY ACETYLTRANSFERASE, PUTATIVE-RELATED"/>
    <property type="match status" value="1"/>
</dbReference>
<dbReference type="GO" id="GO:0008999">
    <property type="term" value="F:protein-N-terminal-alanine acetyltransferase activity"/>
    <property type="evidence" value="ECO:0007669"/>
    <property type="project" value="TreeGrafter"/>
</dbReference>
<dbReference type="Gene3D" id="3.40.630.30">
    <property type="match status" value="1"/>
</dbReference>
<organism evidence="2 3">
    <name type="scientific">Paramarasmius palmivorus</name>
    <dbReference type="NCBI Taxonomy" id="297713"/>
    <lineage>
        <taxon>Eukaryota</taxon>
        <taxon>Fungi</taxon>
        <taxon>Dikarya</taxon>
        <taxon>Basidiomycota</taxon>
        <taxon>Agaricomycotina</taxon>
        <taxon>Agaricomycetes</taxon>
        <taxon>Agaricomycetidae</taxon>
        <taxon>Agaricales</taxon>
        <taxon>Marasmiineae</taxon>
        <taxon>Marasmiaceae</taxon>
        <taxon>Paramarasmius</taxon>
    </lineage>
</organism>
<accession>A0AAW0D896</accession>
<dbReference type="SUPFAM" id="SSF55729">
    <property type="entry name" value="Acyl-CoA N-acyltransferases (Nat)"/>
    <property type="match status" value="1"/>
</dbReference>
<protein>
    <recommendedName>
        <fullName evidence="1">N-acetyltransferase domain-containing protein</fullName>
    </recommendedName>
</protein>
<name>A0AAW0D896_9AGAR</name>
<comment type="caution">
    <text evidence="2">The sequence shown here is derived from an EMBL/GenBank/DDBJ whole genome shotgun (WGS) entry which is preliminary data.</text>
</comment>
<proteinExistence type="predicted"/>
<dbReference type="AlphaFoldDB" id="A0AAW0D896"/>
<dbReference type="GO" id="GO:1990189">
    <property type="term" value="F:protein N-terminal-serine acetyltransferase activity"/>
    <property type="evidence" value="ECO:0007669"/>
    <property type="project" value="TreeGrafter"/>
</dbReference>
<dbReference type="InterPro" id="IPR000182">
    <property type="entry name" value="GNAT_dom"/>
</dbReference>
<dbReference type="PROSITE" id="PS51186">
    <property type="entry name" value="GNAT"/>
    <property type="match status" value="1"/>
</dbReference>
<evidence type="ECO:0000313" key="2">
    <source>
        <dbReference type="EMBL" id="KAK7047315.1"/>
    </source>
</evidence>